<dbReference type="GeneID" id="39603342"/>
<dbReference type="AlphaFoldDB" id="A0A443HMR6"/>
<dbReference type="VEuPathDB" id="FungiDB:C8Q69DRAFT_81827"/>
<evidence type="ECO:0000256" key="2">
    <source>
        <dbReference type="ARBA" id="ARBA00022763"/>
    </source>
</evidence>
<dbReference type="RefSeq" id="XP_028482738.1">
    <property type="nucleotide sequence ID" value="XM_028634065.1"/>
</dbReference>
<dbReference type="PANTHER" id="PTHR12162">
    <property type="entry name" value="NIBRIN-RELATED"/>
    <property type="match status" value="1"/>
</dbReference>
<organism evidence="8 9">
    <name type="scientific">Byssochlamys spectabilis</name>
    <name type="common">Paecilomyces variotii</name>
    <dbReference type="NCBI Taxonomy" id="264951"/>
    <lineage>
        <taxon>Eukaryota</taxon>
        <taxon>Fungi</taxon>
        <taxon>Dikarya</taxon>
        <taxon>Ascomycota</taxon>
        <taxon>Pezizomycotina</taxon>
        <taxon>Eurotiomycetes</taxon>
        <taxon>Eurotiomycetidae</taxon>
        <taxon>Eurotiales</taxon>
        <taxon>Thermoascaceae</taxon>
        <taxon>Paecilomyces</taxon>
    </lineage>
</organism>
<dbReference type="InterPro" id="IPR043014">
    <property type="entry name" value="Nibrin_BRCT2_sf"/>
</dbReference>
<keyword evidence="4" id="KW-0539">Nucleus</keyword>
<evidence type="ECO:0000256" key="3">
    <source>
        <dbReference type="ARBA" id="ARBA00023204"/>
    </source>
</evidence>
<dbReference type="Pfam" id="PF16508">
    <property type="entry name" value="NIBRIN_BRCT_II"/>
    <property type="match status" value="1"/>
</dbReference>
<dbReference type="InterPro" id="IPR032429">
    <property type="entry name" value="Nibrin_BRCT2"/>
</dbReference>
<name>A0A443HMR6_BYSSP</name>
<dbReference type="InterPro" id="IPR000253">
    <property type="entry name" value="FHA_dom"/>
</dbReference>
<dbReference type="GO" id="GO:0003684">
    <property type="term" value="F:damaged DNA binding"/>
    <property type="evidence" value="ECO:0007669"/>
    <property type="project" value="TreeGrafter"/>
</dbReference>
<dbReference type="EMBL" id="RCNU01000011">
    <property type="protein sequence ID" value="RWQ93093.1"/>
    <property type="molecule type" value="Genomic_DNA"/>
</dbReference>
<dbReference type="SUPFAM" id="SSF49879">
    <property type="entry name" value="SMAD/FHA domain"/>
    <property type="match status" value="1"/>
</dbReference>
<dbReference type="GO" id="GO:0030870">
    <property type="term" value="C:Mre11 complex"/>
    <property type="evidence" value="ECO:0007669"/>
    <property type="project" value="InterPro"/>
</dbReference>
<feature type="domain" description="FHA" evidence="7">
    <location>
        <begin position="24"/>
        <end position="87"/>
    </location>
</feature>
<feature type="region of interest" description="Disordered" evidence="6">
    <location>
        <begin position="483"/>
        <end position="513"/>
    </location>
</feature>
<dbReference type="Gene3D" id="3.40.50.10980">
    <property type="entry name" value="Nibrin, BRCT2 domain"/>
    <property type="match status" value="1"/>
</dbReference>
<accession>A0A443HMR6</accession>
<feature type="compositionally biased region" description="Polar residues" evidence="6">
    <location>
        <begin position="457"/>
        <end position="466"/>
    </location>
</feature>
<feature type="region of interest" description="Disordered" evidence="6">
    <location>
        <begin position="441"/>
        <end position="471"/>
    </location>
</feature>
<comment type="subcellular location">
    <subcellularLocation>
        <location evidence="1">Nucleus</location>
    </subcellularLocation>
</comment>
<proteinExistence type="inferred from homology"/>
<comment type="caution">
    <text evidence="8">The sequence shown here is derived from an EMBL/GenBank/DDBJ whole genome shotgun (WGS) entry which is preliminary data.</text>
</comment>
<feature type="region of interest" description="Disordered" evidence="6">
    <location>
        <begin position="522"/>
        <end position="541"/>
    </location>
</feature>
<evidence type="ECO:0000313" key="9">
    <source>
        <dbReference type="Proteomes" id="UP000283841"/>
    </source>
</evidence>
<dbReference type="STRING" id="264951.A0A443HMR6"/>
<feature type="region of interest" description="Disordered" evidence="6">
    <location>
        <begin position="366"/>
        <end position="413"/>
    </location>
</feature>
<dbReference type="Pfam" id="PF00498">
    <property type="entry name" value="FHA"/>
    <property type="match status" value="1"/>
</dbReference>
<feature type="compositionally biased region" description="Polar residues" evidence="6">
    <location>
        <begin position="648"/>
        <end position="667"/>
    </location>
</feature>
<keyword evidence="2" id="KW-0227">DNA damage</keyword>
<dbReference type="SMART" id="SM00240">
    <property type="entry name" value="FHA"/>
    <property type="match status" value="1"/>
</dbReference>
<evidence type="ECO:0000256" key="5">
    <source>
        <dbReference type="ARBA" id="ARBA00044757"/>
    </source>
</evidence>
<dbReference type="InterPro" id="IPR008984">
    <property type="entry name" value="SMAD_FHA_dom_sf"/>
</dbReference>
<dbReference type="GO" id="GO:0007095">
    <property type="term" value="P:mitotic G2 DNA damage checkpoint signaling"/>
    <property type="evidence" value="ECO:0007669"/>
    <property type="project" value="InterPro"/>
</dbReference>
<keyword evidence="9" id="KW-1185">Reference proteome</keyword>
<dbReference type="PANTHER" id="PTHR12162:SF0">
    <property type="entry name" value="NIBRIN"/>
    <property type="match status" value="1"/>
</dbReference>
<reference evidence="8 9" key="1">
    <citation type="journal article" date="2018" name="Front. Microbiol.">
        <title>Genomic and genetic insights into a cosmopolitan fungus, Paecilomyces variotii (Eurotiales).</title>
        <authorList>
            <person name="Urquhart A.S."/>
            <person name="Mondo S.J."/>
            <person name="Makela M.R."/>
            <person name="Hane J.K."/>
            <person name="Wiebenga A."/>
            <person name="He G."/>
            <person name="Mihaltcheva S."/>
            <person name="Pangilinan J."/>
            <person name="Lipzen A."/>
            <person name="Barry K."/>
            <person name="de Vries R.P."/>
            <person name="Grigoriev I.V."/>
            <person name="Idnurm A."/>
        </authorList>
    </citation>
    <scope>NUCLEOTIDE SEQUENCE [LARGE SCALE GENOMIC DNA]</scope>
    <source>
        <strain evidence="8 9">CBS 101075</strain>
    </source>
</reference>
<dbReference type="PROSITE" id="PS50006">
    <property type="entry name" value="FHA_DOMAIN"/>
    <property type="match status" value="1"/>
</dbReference>
<dbReference type="GO" id="GO:0000724">
    <property type="term" value="P:double-strand break repair via homologous recombination"/>
    <property type="evidence" value="ECO:0007669"/>
    <property type="project" value="TreeGrafter"/>
</dbReference>
<evidence type="ECO:0000256" key="6">
    <source>
        <dbReference type="SAM" id="MobiDB-lite"/>
    </source>
</evidence>
<dbReference type="FunFam" id="2.60.200.20:FF:000082">
    <property type="entry name" value="DNA damage response protein RcaA"/>
    <property type="match status" value="1"/>
</dbReference>
<evidence type="ECO:0000256" key="4">
    <source>
        <dbReference type="ARBA" id="ARBA00023242"/>
    </source>
</evidence>
<protein>
    <submittedName>
        <fullName evidence="8">DNA damage response protein RcaA</fullName>
    </submittedName>
</protein>
<feature type="region of interest" description="Disordered" evidence="6">
    <location>
        <begin position="628"/>
        <end position="712"/>
    </location>
</feature>
<evidence type="ECO:0000313" key="8">
    <source>
        <dbReference type="EMBL" id="RWQ93093.1"/>
    </source>
</evidence>
<evidence type="ECO:0000256" key="1">
    <source>
        <dbReference type="ARBA" id="ARBA00004123"/>
    </source>
</evidence>
<comment type="similarity">
    <text evidence="5">Belongs to the Nibrin family.</text>
</comment>
<feature type="compositionally biased region" description="Basic and acidic residues" evidence="6">
    <location>
        <begin position="691"/>
        <end position="706"/>
    </location>
</feature>
<gene>
    <name evidence="8" type="ORF">C8Q69DRAFT_81827</name>
</gene>
<sequence>MWILDSEGDFLEGRRVWLKPGKKYLFGRIKQDGVRHAIQHASISRKHLVIEVSPVKPGDGSHIHTKSEITVSDQGSKCGTTVDGEQIKGLSKRLSGEEHTIILGRYQNPLRIRWQSTVLSFSFSSKELKAKDPLGPIRSRLEDLDIKTIIPYVVGKTTHVVQNKRNTAKGLQALINGQYIVQDSYVDALVYAATPGDLENIESLSPLEENFDAAWPDPSEHLPPPGKEPIQRPPEAFAPNKDRINVFEGYTFVFCDTSQFENLQAPITNGHGKALFYQIENGVTTAEEIIQFMRSAAGQKGLGSEHEGPGVVLVRFRAKGRYESWSIELGNQVALMMDQRVIEQSEFLDAILRNDASSLCRPLPREIEPSQEAIPPRAPSEPTPAMDREAQSQQAPQQDTQTSEAVEQPRKRRRVHNFVSKVKTFDDGFDMESIPVYTLEEGESAQPESQYMEMEPATSQQIQSQARTDEEDMMASLLPGANAMKKRRAESSQNNRQEENIAPKEVIRKPKRQKLDVLEAARQHREAEENAAQEQLREEEASLQASLQDMSIEQMKNLVIVEEMEVPSRFVRSQTVDEGNRWNDQWNGRKNFKKFRRKGDLNMPRNRIQTVIVPLEEVKRKDYGVGDIYWAGNRSTPDSSTRDRASNTERQPSQPQLTQSDIAESISQQPIQKDPTPPPPRNPRSQRTQKRAREVPDSDSDNELRFRFRRKR</sequence>
<keyword evidence="3" id="KW-0234">DNA repair</keyword>
<evidence type="ECO:0000259" key="7">
    <source>
        <dbReference type="PROSITE" id="PS50006"/>
    </source>
</evidence>
<dbReference type="InterPro" id="IPR040227">
    <property type="entry name" value="Nibrin-rel"/>
</dbReference>
<dbReference type="Gene3D" id="2.60.200.20">
    <property type="match status" value="1"/>
</dbReference>
<dbReference type="Proteomes" id="UP000283841">
    <property type="component" value="Unassembled WGS sequence"/>
</dbReference>
<feature type="compositionally biased region" description="Low complexity" evidence="6">
    <location>
        <begin position="391"/>
        <end position="403"/>
    </location>
</feature>
<dbReference type="FunFam" id="3.40.50.10980:FF:000002">
    <property type="entry name" value="DNA damage response protein RcaA"/>
    <property type="match status" value="1"/>
</dbReference>
<feature type="compositionally biased region" description="Basic and acidic residues" evidence="6">
    <location>
        <begin position="496"/>
        <end position="513"/>
    </location>
</feature>